<keyword evidence="4 8" id="KW-1133">Transmembrane helix</keyword>
<dbReference type="STRING" id="765915.A0A1Y2HT67"/>
<dbReference type="Pfam" id="PF01545">
    <property type="entry name" value="Cation_efflux"/>
    <property type="match status" value="1"/>
</dbReference>
<keyword evidence="5" id="KW-0406">Ion transport</keyword>
<keyword evidence="6 8" id="KW-0472">Membrane</keyword>
<feature type="transmembrane region" description="Helical" evidence="8">
    <location>
        <begin position="270"/>
        <end position="288"/>
    </location>
</feature>
<dbReference type="GO" id="GO:0016020">
    <property type="term" value="C:membrane"/>
    <property type="evidence" value="ECO:0007669"/>
    <property type="project" value="InterPro"/>
</dbReference>
<dbReference type="InterPro" id="IPR036837">
    <property type="entry name" value="Cation_efflux_CTD_sf"/>
</dbReference>
<feature type="compositionally biased region" description="Polar residues" evidence="7">
    <location>
        <begin position="1"/>
        <end position="15"/>
    </location>
</feature>
<dbReference type="NCBIfam" id="TIGR01297">
    <property type="entry name" value="CDF"/>
    <property type="match status" value="1"/>
</dbReference>
<dbReference type="InterPro" id="IPR050291">
    <property type="entry name" value="CDF_Transporter"/>
</dbReference>
<dbReference type="GO" id="GO:0030003">
    <property type="term" value="P:intracellular monoatomic cation homeostasis"/>
    <property type="evidence" value="ECO:0007669"/>
    <property type="project" value="UniProtKB-ARBA"/>
</dbReference>
<dbReference type="OrthoDB" id="78296at2759"/>
<keyword evidence="2" id="KW-0813">Transport</keyword>
<evidence type="ECO:0000256" key="5">
    <source>
        <dbReference type="ARBA" id="ARBA00023065"/>
    </source>
</evidence>
<feature type="domain" description="Cation efflux protein cytoplasmic" evidence="10">
    <location>
        <begin position="362"/>
        <end position="436"/>
    </location>
</feature>
<evidence type="ECO:0000256" key="7">
    <source>
        <dbReference type="SAM" id="MobiDB-lite"/>
    </source>
</evidence>
<gene>
    <name evidence="11" type="ORF">BCR44DRAFT_38342</name>
</gene>
<feature type="region of interest" description="Disordered" evidence="7">
    <location>
        <begin position="1"/>
        <end position="94"/>
    </location>
</feature>
<feature type="transmembrane region" description="Helical" evidence="8">
    <location>
        <begin position="308"/>
        <end position="328"/>
    </location>
</feature>
<dbReference type="SUPFAM" id="SSF160240">
    <property type="entry name" value="Cation efflux protein cytoplasmic domain-like"/>
    <property type="match status" value="1"/>
</dbReference>
<comment type="caution">
    <text evidence="11">The sequence shown here is derived from an EMBL/GenBank/DDBJ whole genome shotgun (WGS) entry which is preliminary data.</text>
</comment>
<evidence type="ECO:0000259" key="9">
    <source>
        <dbReference type="Pfam" id="PF01545"/>
    </source>
</evidence>
<name>A0A1Y2HT67_9FUNG</name>
<evidence type="ECO:0000256" key="2">
    <source>
        <dbReference type="ARBA" id="ARBA00022448"/>
    </source>
</evidence>
<dbReference type="EMBL" id="MCFL01000011">
    <property type="protein sequence ID" value="ORZ37765.1"/>
    <property type="molecule type" value="Genomic_DNA"/>
</dbReference>
<evidence type="ECO:0000256" key="4">
    <source>
        <dbReference type="ARBA" id="ARBA00022989"/>
    </source>
</evidence>
<dbReference type="GO" id="GO:0098771">
    <property type="term" value="P:inorganic ion homeostasis"/>
    <property type="evidence" value="ECO:0007669"/>
    <property type="project" value="UniProtKB-ARBA"/>
</dbReference>
<dbReference type="FunFam" id="3.30.70.1350:FF:000001">
    <property type="entry name" value="Metal tolerance protein 11"/>
    <property type="match status" value="1"/>
</dbReference>
<evidence type="ECO:0000313" key="11">
    <source>
        <dbReference type="EMBL" id="ORZ37765.1"/>
    </source>
</evidence>
<dbReference type="Pfam" id="PF16916">
    <property type="entry name" value="ZT_dimer"/>
    <property type="match status" value="1"/>
</dbReference>
<dbReference type="InterPro" id="IPR027469">
    <property type="entry name" value="Cation_efflux_TMD_sf"/>
</dbReference>
<comment type="subcellular location">
    <subcellularLocation>
        <location evidence="1">Endomembrane system</location>
        <topology evidence="1">Multi-pass membrane protein</topology>
    </subcellularLocation>
</comment>
<reference evidence="11 12" key="1">
    <citation type="submission" date="2016-07" db="EMBL/GenBank/DDBJ databases">
        <title>Pervasive Adenine N6-methylation of Active Genes in Fungi.</title>
        <authorList>
            <consortium name="DOE Joint Genome Institute"/>
            <person name="Mondo S.J."/>
            <person name="Dannebaum R.O."/>
            <person name="Kuo R.C."/>
            <person name="Labutti K."/>
            <person name="Haridas S."/>
            <person name="Kuo A."/>
            <person name="Salamov A."/>
            <person name="Ahrendt S.R."/>
            <person name="Lipzen A."/>
            <person name="Sullivan W."/>
            <person name="Andreopoulos W.B."/>
            <person name="Clum A."/>
            <person name="Lindquist E."/>
            <person name="Daum C."/>
            <person name="Ramamoorthy G.K."/>
            <person name="Gryganskyi A."/>
            <person name="Culley D."/>
            <person name="Magnuson J.K."/>
            <person name="James T.Y."/>
            <person name="O'Malley M.A."/>
            <person name="Stajich J.E."/>
            <person name="Spatafora J.W."/>
            <person name="Visel A."/>
            <person name="Grigoriev I.V."/>
        </authorList>
    </citation>
    <scope>NUCLEOTIDE SEQUENCE [LARGE SCALE GENOMIC DNA]</scope>
    <source>
        <strain evidence="11 12">PL171</strain>
    </source>
</reference>
<feature type="domain" description="Cation efflux protein transmembrane" evidence="9">
    <location>
        <begin position="165"/>
        <end position="356"/>
    </location>
</feature>
<dbReference type="GO" id="GO:0012505">
    <property type="term" value="C:endomembrane system"/>
    <property type="evidence" value="ECO:0007669"/>
    <property type="project" value="UniProtKB-SubCell"/>
</dbReference>
<keyword evidence="12" id="KW-1185">Reference proteome</keyword>
<evidence type="ECO:0000256" key="6">
    <source>
        <dbReference type="ARBA" id="ARBA00023136"/>
    </source>
</evidence>
<dbReference type="PANTHER" id="PTHR43840:SF13">
    <property type="entry name" value="CATION EFFLUX PROTEIN CYTOPLASMIC DOMAIN-CONTAINING PROTEIN"/>
    <property type="match status" value="1"/>
</dbReference>
<proteinExistence type="predicted"/>
<feature type="transmembrane region" description="Helical" evidence="8">
    <location>
        <begin position="188"/>
        <end position="210"/>
    </location>
</feature>
<dbReference type="PANTHER" id="PTHR43840">
    <property type="entry name" value="MITOCHONDRIAL METAL TRANSPORTER 1-RELATED"/>
    <property type="match status" value="1"/>
</dbReference>
<protein>
    <submittedName>
        <fullName evidence="11">Cation efflux family-domain-containing protein</fullName>
    </submittedName>
</protein>
<accession>A0A1Y2HT67</accession>
<evidence type="ECO:0000259" key="10">
    <source>
        <dbReference type="Pfam" id="PF16916"/>
    </source>
</evidence>
<dbReference type="Proteomes" id="UP000193411">
    <property type="component" value="Unassembled WGS sequence"/>
</dbReference>
<sequence>MSHTLVATEESSPSFAATHAPLPASPEPSLHGGGAAAYAPIPMQTMAGDAAGSSGTAPNSPTTGASPSDATAAETASLRAAASMSGEGEASSSVHPWLTSGLTYRLSSSRKSPEELKRLRSQGTPAKVTQFYEEQNELIDDLLTPLIVGEDDQENDDAKVTLAVRASLGVNVLLFICQAVAATSSGSMALLATATDSFMDLLSGIVLVLADRAAKRQNVLDYPTGKRRFETIGVIVFASLMSTLAIQIVVEAIRNLSAGEGKPPTTDIKEIILICVALVSKFCLFLYCNTLRQYTTAKTLATDHRNDLVLNSFGLTMSLLGVRVLWWLDPVGGIGIGLLILRSWAVTAWENVQLLIGRSAPPAVLNKITYIAATHHPKVLQVDTCRAYWLGSNMFVEVDIVLPPEMTLRESHDIGEALQIKLEALPNVERAFVHCDFEYDHRPEHKIM</sequence>
<feature type="transmembrane region" description="Helical" evidence="8">
    <location>
        <begin position="162"/>
        <end position="182"/>
    </location>
</feature>
<feature type="compositionally biased region" description="Polar residues" evidence="7">
    <location>
        <begin position="53"/>
        <end position="69"/>
    </location>
</feature>
<feature type="transmembrane region" description="Helical" evidence="8">
    <location>
        <begin position="231"/>
        <end position="250"/>
    </location>
</feature>
<dbReference type="GO" id="GO:0008324">
    <property type="term" value="F:monoatomic cation transmembrane transporter activity"/>
    <property type="evidence" value="ECO:0007669"/>
    <property type="project" value="InterPro"/>
</dbReference>
<organism evidence="11 12">
    <name type="scientific">Catenaria anguillulae PL171</name>
    <dbReference type="NCBI Taxonomy" id="765915"/>
    <lineage>
        <taxon>Eukaryota</taxon>
        <taxon>Fungi</taxon>
        <taxon>Fungi incertae sedis</taxon>
        <taxon>Blastocladiomycota</taxon>
        <taxon>Blastocladiomycetes</taxon>
        <taxon>Blastocladiales</taxon>
        <taxon>Catenariaceae</taxon>
        <taxon>Catenaria</taxon>
    </lineage>
</organism>
<feature type="compositionally biased region" description="Low complexity" evidence="7">
    <location>
        <begin position="70"/>
        <end position="93"/>
    </location>
</feature>
<evidence type="ECO:0000256" key="3">
    <source>
        <dbReference type="ARBA" id="ARBA00022692"/>
    </source>
</evidence>
<dbReference type="InterPro" id="IPR058533">
    <property type="entry name" value="Cation_efflux_TM"/>
</dbReference>
<dbReference type="InterPro" id="IPR002524">
    <property type="entry name" value="Cation_efflux"/>
</dbReference>
<evidence type="ECO:0000313" key="12">
    <source>
        <dbReference type="Proteomes" id="UP000193411"/>
    </source>
</evidence>
<dbReference type="InterPro" id="IPR027470">
    <property type="entry name" value="Cation_efflux_CTD"/>
</dbReference>
<evidence type="ECO:0000256" key="1">
    <source>
        <dbReference type="ARBA" id="ARBA00004127"/>
    </source>
</evidence>
<dbReference type="Gene3D" id="3.30.70.1350">
    <property type="entry name" value="Cation efflux protein, cytoplasmic domain"/>
    <property type="match status" value="1"/>
</dbReference>
<dbReference type="Gene3D" id="1.20.1510.10">
    <property type="entry name" value="Cation efflux protein transmembrane domain"/>
    <property type="match status" value="1"/>
</dbReference>
<dbReference type="FunFam" id="1.20.1510.10:FF:000005">
    <property type="entry name" value="Putative Cation diffusion facilitator 1"/>
    <property type="match status" value="1"/>
</dbReference>
<dbReference type="SUPFAM" id="SSF161111">
    <property type="entry name" value="Cation efflux protein transmembrane domain-like"/>
    <property type="match status" value="1"/>
</dbReference>
<dbReference type="AlphaFoldDB" id="A0A1Y2HT67"/>
<evidence type="ECO:0000256" key="8">
    <source>
        <dbReference type="SAM" id="Phobius"/>
    </source>
</evidence>
<keyword evidence="3 8" id="KW-0812">Transmembrane</keyword>